<dbReference type="CDD" id="cd11304">
    <property type="entry name" value="Cadherin_repeat"/>
    <property type="match status" value="4"/>
</dbReference>
<dbReference type="PANTHER" id="PTHR24026">
    <property type="entry name" value="FAT ATYPICAL CADHERIN-RELATED"/>
    <property type="match status" value="1"/>
</dbReference>
<feature type="domain" description="Cadherin" evidence="8">
    <location>
        <begin position="23"/>
        <end position="78"/>
    </location>
</feature>
<dbReference type="PRINTS" id="PR00205">
    <property type="entry name" value="CADHERIN"/>
</dbReference>
<dbReference type="InterPro" id="IPR015919">
    <property type="entry name" value="Cadherin-like_sf"/>
</dbReference>
<gene>
    <name evidence="9" type="ORF">MEDL_50377</name>
</gene>
<keyword evidence="4 7" id="KW-0106">Calcium</keyword>
<keyword evidence="5" id="KW-1133">Transmembrane helix</keyword>
<evidence type="ECO:0000256" key="6">
    <source>
        <dbReference type="ARBA" id="ARBA00023136"/>
    </source>
</evidence>
<organism evidence="9 10">
    <name type="scientific">Mytilus edulis</name>
    <name type="common">Blue mussel</name>
    <dbReference type="NCBI Taxonomy" id="6550"/>
    <lineage>
        <taxon>Eukaryota</taxon>
        <taxon>Metazoa</taxon>
        <taxon>Spiralia</taxon>
        <taxon>Lophotrochozoa</taxon>
        <taxon>Mollusca</taxon>
        <taxon>Bivalvia</taxon>
        <taxon>Autobranchia</taxon>
        <taxon>Pteriomorphia</taxon>
        <taxon>Mytilida</taxon>
        <taxon>Mytiloidea</taxon>
        <taxon>Mytilidae</taxon>
        <taxon>Mytilinae</taxon>
        <taxon>Mytilus</taxon>
    </lineage>
</organism>
<dbReference type="PROSITE" id="PS50268">
    <property type="entry name" value="CADHERIN_2"/>
    <property type="match status" value="5"/>
</dbReference>
<dbReference type="Gene3D" id="2.60.40.60">
    <property type="entry name" value="Cadherins"/>
    <property type="match status" value="5"/>
</dbReference>
<dbReference type="OrthoDB" id="6510378at2759"/>
<keyword evidence="2" id="KW-0812">Transmembrane</keyword>
<dbReference type="PANTHER" id="PTHR24026:SF133">
    <property type="entry name" value="CADHERIN-RELATED FAMILY MEMBER 2"/>
    <property type="match status" value="1"/>
</dbReference>
<keyword evidence="3" id="KW-0677">Repeat</keyword>
<dbReference type="SUPFAM" id="SSF49313">
    <property type="entry name" value="Cadherin-like"/>
    <property type="match status" value="6"/>
</dbReference>
<dbReference type="SMART" id="SM00112">
    <property type="entry name" value="CA"/>
    <property type="match status" value="4"/>
</dbReference>
<accession>A0A8S3TW92</accession>
<evidence type="ECO:0000259" key="8">
    <source>
        <dbReference type="PROSITE" id="PS50268"/>
    </source>
</evidence>
<evidence type="ECO:0000256" key="7">
    <source>
        <dbReference type="PROSITE-ProRule" id="PRU00043"/>
    </source>
</evidence>
<keyword evidence="6" id="KW-0472">Membrane</keyword>
<evidence type="ECO:0000256" key="1">
    <source>
        <dbReference type="ARBA" id="ARBA00004370"/>
    </source>
</evidence>
<comment type="caution">
    <text evidence="9">The sequence shown here is derived from an EMBL/GenBank/DDBJ whole genome shotgun (WGS) entry which is preliminary data.</text>
</comment>
<dbReference type="InterPro" id="IPR020894">
    <property type="entry name" value="Cadherin_CS"/>
</dbReference>
<dbReference type="FunFam" id="2.60.40.60:FF:000020">
    <property type="entry name" value="Dachsous cadherin-related 1b"/>
    <property type="match status" value="2"/>
</dbReference>
<feature type="domain" description="Cadherin" evidence="8">
    <location>
        <begin position="79"/>
        <end position="228"/>
    </location>
</feature>
<protein>
    <recommendedName>
        <fullName evidence="8">Cadherin domain-containing protein</fullName>
    </recommendedName>
</protein>
<dbReference type="InterPro" id="IPR002126">
    <property type="entry name" value="Cadherin-like_dom"/>
</dbReference>
<dbReference type="AlphaFoldDB" id="A0A8S3TW92"/>
<evidence type="ECO:0000256" key="4">
    <source>
        <dbReference type="ARBA" id="ARBA00022837"/>
    </source>
</evidence>
<evidence type="ECO:0000313" key="10">
    <source>
        <dbReference type="Proteomes" id="UP000683360"/>
    </source>
</evidence>
<dbReference type="PROSITE" id="PS00232">
    <property type="entry name" value="CADHERIN_1"/>
    <property type="match status" value="2"/>
</dbReference>
<dbReference type="GO" id="GO:0005886">
    <property type="term" value="C:plasma membrane"/>
    <property type="evidence" value="ECO:0007669"/>
    <property type="project" value="InterPro"/>
</dbReference>
<comment type="subcellular location">
    <subcellularLocation>
        <location evidence="1">Membrane</location>
    </subcellularLocation>
</comment>
<sequence length="632" mass="70310">MPTTRYSHNEKTLESAAFYNDAFGIDRYTGSITVENYLDYSKLSFYQYLVFGTDGGGLKGSATLIILIQDIQNKRPYFTGLPFNAVIPEESAVGTTVNFLYPIRADDGDTGVPHAIEFIFTEGMLDICRKALEKVSPDETNPGPSNSTAPVVITIRDNDDNLPAFRLSMYNATVFENVVGIPLTIKGDRIYVTDVDELVASEVRAPAKRAQCTVHLTIIDRNDNLPQFTKSLFVVHIPENNTNVQQVLSEHATDKDSGLFGEITYSLRGGGDIFKVDNVTGRITKRENRSLDYEKRDEYILTFVAKDGGGRLQLAEVIVRLIDVNDNPPVFTQSSSIGFVEETVKPFEITVSNFLEMTVILYLTASDRDMKITNNSRVEFILLNSPFDMQRNFTISTITRSEEFLGSIALIGSLDYEQLNETTGGKVILYVLAKDFGNPSLSSTCTVTINVQDLNDNTPEFNPTAYKERIFENATFGDYVGNVTATDEDGTNENKDLSYYIIIGSGLFRINGQSGVITVNLNAEFDRETTSVYNLTIVAVDRGTPPRTGHTHVTVVIDDVNDTPPKFDKDIFFASVLENTTVGYSVQICSATDQDLNFHLLYKIVNLAISKDDNRAVEVCIIRKDSYNKKTI</sequence>
<dbReference type="Pfam" id="PF00028">
    <property type="entry name" value="Cadherin"/>
    <property type="match status" value="3"/>
</dbReference>
<evidence type="ECO:0000256" key="5">
    <source>
        <dbReference type="ARBA" id="ARBA00022989"/>
    </source>
</evidence>
<dbReference type="GO" id="GO:0007156">
    <property type="term" value="P:homophilic cell adhesion via plasma membrane adhesion molecules"/>
    <property type="evidence" value="ECO:0007669"/>
    <property type="project" value="InterPro"/>
</dbReference>
<feature type="domain" description="Cadherin" evidence="8">
    <location>
        <begin position="462"/>
        <end position="567"/>
    </location>
</feature>
<dbReference type="Proteomes" id="UP000683360">
    <property type="component" value="Unassembled WGS sequence"/>
</dbReference>
<dbReference type="GO" id="GO:0005509">
    <property type="term" value="F:calcium ion binding"/>
    <property type="evidence" value="ECO:0007669"/>
    <property type="project" value="UniProtKB-UniRule"/>
</dbReference>
<keyword evidence="10" id="KW-1185">Reference proteome</keyword>
<reference evidence="9" key="1">
    <citation type="submission" date="2021-03" db="EMBL/GenBank/DDBJ databases">
        <authorList>
            <person name="Bekaert M."/>
        </authorList>
    </citation>
    <scope>NUCLEOTIDE SEQUENCE</scope>
</reference>
<dbReference type="EMBL" id="CAJPWZ010002409">
    <property type="protein sequence ID" value="CAG2237927.1"/>
    <property type="molecule type" value="Genomic_DNA"/>
</dbReference>
<evidence type="ECO:0000256" key="3">
    <source>
        <dbReference type="ARBA" id="ARBA00022737"/>
    </source>
</evidence>
<proteinExistence type="predicted"/>
<feature type="domain" description="Cadherin" evidence="8">
    <location>
        <begin position="358"/>
        <end position="461"/>
    </location>
</feature>
<name>A0A8S3TW92_MYTED</name>
<feature type="domain" description="Cadherin" evidence="8">
    <location>
        <begin position="229"/>
        <end position="331"/>
    </location>
</feature>
<evidence type="ECO:0000256" key="2">
    <source>
        <dbReference type="ARBA" id="ARBA00022692"/>
    </source>
</evidence>
<evidence type="ECO:0000313" key="9">
    <source>
        <dbReference type="EMBL" id="CAG2237927.1"/>
    </source>
</evidence>